<proteinExistence type="predicted"/>
<evidence type="ECO:0000313" key="2">
    <source>
        <dbReference type="EMBL" id="PZP57161.1"/>
    </source>
</evidence>
<feature type="compositionally biased region" description="Polar residues" evidence="1">
    <location>
        <begin position="1"/>
        <end position="14"/>
    </location>
</feature>
<dbReference type="EMBL" id="QFOT01000006">
    <property type="protein sequence ID" value="PZP57161.1"/>
    <property type="molecule type" value="Genomic_DNA"/>
</dbReference>
<feature type="compositionally biased region" description="Basic and acidic residues" evidence="1">
    <location>
        <begin position="21"/>
        <end position="33"/>
    </location>
</feature>
<name>A0A2W5FMI0_9BACT</name>
<organism evidence="2 3">
    <name type="scientific">Micavibrio aeruginosavorus</name>
    <dbReference type="NCBI Taxonomy" id="349221"/>
    <lineage>
        <taxon>Bacteria</taxon>
        <taxon>Pseudomonadati</taxon>
        <taxon>Bdellovibrionota</taxon>
        <taxon>Bdellovibrionia</taxon>
        <taxon>Bdellovibrionales</taxon>
        <taxon>Pseudobdellovibrionaceae</taxon>
        <taxon>Micavibrio</taxon>
    </lineage>
</organism>
<gene>
    <name evidence="2" type="ORF">DI586_01255</name>
</gene>
<protein>
    <submittedName>
        <fullName evidence="2">Uncharacterized protein</fullName>
    </submittedName>
</protein>
<dbReference type="AlphaFoldDB" id="A0A2W5FMI0"/>
<feature type="compositionally biased region" description="Polar residues" evidence="1">
    <location>
        <begin position="34"/>
        <end position="59"/>
    </location>
</feature>
<dbReference type="Proteomes" id="UP000249739">
    <property type="component" value="Unassembled WGS sequence"/>
</dbReference>
<comment type="caution">
    <text evidence="2">The sequence shown here is derived from an EMBL/GenBank/DDBJ whole genome shotgun (WGS) entry which is preliminary data.</text>
</comment>
<accession>A0A2W5FMI0</accession>
<evidence type="ECO:0000256" key="1">
    <source>
        <dbReference type="SAM" id="MobiDB-lite"/>
    </source>
</evidence>
<feature type="region of interest" description="Disordered" evidence="1">
    <location>
        <begin position="1"/>
        <end position="85"/>
    </location>
</feature>
<reference evidence="2 3" key="1">
    <citation type="submission" date="2017-08" db="EMBL/GenBank/DDBJ databases">
        <title>Infants hospitalized years apart are colonized by the same room-sourced microbial strains.</title>
        <authorList>
            <person name="Brooks B."/>
            <person name="Olm M.R."/>
            <person name="Firek B.A."/>
            <person name="Baker R."/>
            <person name="Thomas B.C."/>
            <person name="Morowitz M.J."/>
            <person name="Banfield J.F."/>
        </authorList>
    </citation>
    <scope>NUCLEOTIDE SEQUENCE [LARGE SCALE GENOMIC DNA]</scope>
    <source>
        <strain evidence="2">S2_006_000_R2_64</strain>
    </source>
</reference>
<sequence length="85" mass="9468">MVTLSPVTTSTVNVNPYREQQAVRDETAVKERLQANQSSTSSLSKTENNTQKNYRQQQDFADARLPDPTSNVNGNRRGSLLDLSV</sequence>
<evidence type="ECO:0000313" key="3">
    <source>
        <dbReference type="Proteomes" id="UP000249739"/>
    </source>
</evidence>